<dbReference type="InterPro" id="IPR015421">
    <property type="entry name" value="PyrdxlP-dep_Trfase_major"/>
</dbReference>
<protein>
    <submittedName>
        <fullName evidence="4">Uncharacterized protein</fullName>
    </submittedName>
</protein>
<dbReference type="PANTHER" id="PTHR43094">
    <property type="entry name" value="AMINOTRANSFERASE"/>
    <property type="match status" value="1"/>
</dbReference>
<evidence type="ECO:0000256" key="1">
    <source>
        <dbReference type="ARBA" id="ARBA00008954"/>
    </source>
</evidence>
<gene>
    <name evidence="4" type="ORF">ACHAWO_007861</name>
</gene>
<sequence length="516" mass="57159">MKYQEKKDPDARREKGGLLLIWEKRRRWKKQLVIEKNQSRNEVLSVGLACSECFSGPRLATLLKPGLEYEQQVMFDLVAGKPAAPLSIHTSGGVPAALNTFINTLEPHLPWKDAKDLDWCLSLQLEGASAVWAGIDMLLQLQMMKGRANRKMVAVGKKSYHGPPSTSFGSSCPLFPKHAQLTYPVPVAGEDYDEENLLSKYEQFLNEYATCIGVLLIEPQWGISQVALPWPEGLARKYVKMAQDRGISVLADEIMCGLGRHGKGSLFLSKAWGLDPDAVTFGKAIGAGVYPLSGAVIKTGGILLGSNDRTVMQSHTFSGSSIRALLTATEVLKTLPHWFESIKKCGDEMKVIFRHLEKISNGLIYAQGQGLLWGALVSRQGMHQDEALRLHTVNCLKKNFDEVGVLPYFVPVGGFMVSPVVDIDVGTLYKIAERMETALIQTVKEIGWTQPLSLNVEVRVSLQLDEEFCASEVKKQCLSNLHFTRTCTSCGDFVSPVIRKRFSRGLWELEMTTSGN</sequence>
<dbReference type="InterPro" id="IPR049704">
    <property type="entry name" value="Aminotrans_3_PPA_site"/>
</dbReference>
<comment type="similarity">
    <text evidence="1 3">Belongs to the class-III pyridoxal-phosphate-dependent aminotransferase family.</text>
</comment>
<dbReference type="Pfam" id="PF00202">
    <property type="entry name" value="Aminotran_3"/>
    <property type="match status" value="1"/>
</dbReference>
<dbReference type="InterPro" id="IPR015424">
    <property type="entry name" value="PyrdxlP-dep_Trfase"/>
</dbReference>
<evidence type="ECO:0000256" key="3">
    <source>
        <dbReference type="RuleBase" id="RU003560"/>
    </source>
</evidence>
<dbReference type="Gene3D" id="3.90.1150.10">
    <property type="entry name" value="Aspartate Aminotransferase, domain 1"/>
    <property type="match status" value="1"/>
</dbReference>
<accession>A0ABD3NS34</accession>
<keyword evidence="5" id="KW-1185">Reference proteome</keyword>
<dbReference type="InterPro" id="IPR015422">
    <property type="entry name" value="PyrdxlP-dep_Trfase_small"/>
</dbReference>
<dbReference type="Proteomes" id="UP001530400">
    <property type="component" value="Unassembled WGS sequence"/>
</dbReference>
<keyword evidence="2 3" id="KW-0663">Pyridoxal phosphate</keyword>
<dbReference type="InterPro" id="IPR005814">
    <property type="entry name" value="Aminotrans_3"/>
</dbReference>
<evidence type="ECO:0000313" key="4">
    <source>
        <dbReference type="EMBL" id="KAL3778895.1"/>
    </source>
</evidence>
<reference evidence="4 5" key="1">
    <citation type="submission" date="2024-10" db="EMBL/GenBank/DDBJ databases">
        <title>Updated reference genomes for cyclostephanoid diatoms.</title>
        <authorList>
            <person name="Roberts W.R."/>
            <person name="Alverson A.J."/>
        </authorList>
    </citation>
    <scope>NUCLEOTIDE SEQUENCE [LARGE SCALE GENOMIC DNA]</scope>
    <source>
        <strain evidence="4 5">AJA010-31</strain>
    </source>
</reference>
<evidence type="ECO:0000256" key="2">
    <source>
        <dbReference type="ARBA" id="ARBA00022898"/>
    </source>
</evidence>
<dbReference type="EMBL" id="JALLPJ020000965">
    <property type="protein sequence ID" value="KAL3778895.1"/>
    <property type="molecule type" value="Genomic_DNA"/>
</dbReference>
<dbReference type="Gene3D" id="3.40.640.10">
    <property type="entry name" value="Type I PLP-dependent aspartate aminotransferase-like (Major domain)"/>
    <property type="match status" value="1"/>
</dbReference>
<name>A0ABD3NS34_9STRA</name>
<evidence type="ECO:0000313" key="5">
    <source>
        <dbReference type="Proteomes" id="UP001530400"/>
    </source>
</evidence>
<organism evidence="4 5">
    <name type="scientific">Cyclotella atomus</name>
    <dbReference type="NCBI Taxonomy" id="382360"/>
    <lineage>
        <taxon>Eukaryota</taxon>
        <taxon>Sar</taxon>
        <taxon>Stramenopiles</taxon>
        <taxon>Ochrophyta</taxon>
        <taxon>Bacillariophyta</taxon>
        <taxon>Coscinodiscophyceae</taxon>
        <taxon>Thalassiosirophycidae</taxon>
        <taxon>Stephanodiscales</taxon>
        <taxon>Stephanodiscaceae</taxon>
        <taxon>Cyclotella</taxon>
    </lineage>
</organism>
<proteinExistence type="inferred from homology"/>
<dbReference type="PANTHER" id="PTHR43094:SF1">
    <property type="entry name" value="AMINOTRANSFERASE CLASS-III"/>
    <property type="match status" value="1"/>
</dbReference>
<dbReference type="AlphaFoldDB" id="A0ABD3NS34"/>
<dbReference type="SUPFAM" id="SSF53383">
    <property type="entry name" value="PLP-dependent transferases"/>
    <property type="match status" value="1"/>
</dbReference>
<dbReference type="PROSITE" id="PS00600">
    <property type="entry name" value="AA_TRANSFER_CLASS_3"/>
    <property type="match status" value="1"/>
</dbReference>
<comment type="caution">
    <text evidence="4">The sequence shown here is derived from an EMBL/GenBank/DDBJ whole genome shotgun (WGS) entry which is preliminary data.</text>
</comment>